<keyword evidence="2" id="KW-1185">Reference proteome</keyword>
<reference evidence="1" key="1">
    <citation type="submission" date="2023-02" db="EMBL/GenBank/DDBJ databases">
        <title>Genome of toxic invasive species Heracleum sosnowskyi carries increased number of genes despite the absence of recent whole-genome duplications.</title>
        <authorList>
            <person name="Schelkunov M."/>
            <person name="Shtratnikova V."/>
            <person name="Makarenko M."/>
            <person name="Klepikova A."/>
            <person name="Omelchenko D."/>
            <person name="Novikova G."/>
            <person name="Obukhova E."/>
            <person name="Bogdanov V."/>
            <person name="Penin A."/>
            <person name="Logacheva M."/>
        </authorList>
    </citation>
    <scope>NUCLEOTIDE SEQUENCE</scope>
    <source>
        <strain evidence="1">Hsosn_3</strain>
        <tissue evidence="1">Leaf</tissue>
    </source>
</reference>
<dbReference type="Proteomes" id="UP001237642">
    <property type="component" value="Unassembled WGS sequence"/>
</dbReference>
<reference evidence="1" key="2">
    <citation type="submission" date="2023-05" db="EMBL/GenBank/DDBJ databases">
        <authorList>
            <person name="Schelkunov M.I."/>
        </authorList>
    </citation>
    <scope>NUCLEOTIDE SEQUENCE</scope>
    <source>
        <strain evidence="1">Hsosn_3</strain>
        <tissue evidence="1">Leaf</tissue>
    </source>
</reference>
<evidence type="ECO:0000313" key="1">
    <source>
        <dbReference type="EMBL" id="KAK1356578.1"/>
    </source>
</evidence>
<organism evidence="1 2">
    <name type="scientific">Heracleum sosnowskyi</name>
    <dbReference type="NCBI Taxonomy" id="360622"/>
    <lineage>
        <taxon>Eukaryota</taxon>
        <taxon>Viridiplantae</taxon>
        <taxon>Streptophyta</taxon>
        <taxon>Embryophyta</taxon>
        <taxon>Tracheophyta</taxon>
        <taxon>Spermatophyta</taxon>
        <taxon>Magnoliopsida</taxon>
        <taxon>eudicotyledons</taxon>
        <taxon>Gunneridae</taxon>
        <taxon>Pentapetalae</taxon>
        <taxon>asterids</taxon>
        <taxon>campanulids</taxon>
        <taxon>Apiales</taxon>
        <taxon>Apiaceae</taxon>
        <taxon>Apioideae</taxon>
        <taxon>apioid superclade</taxon>
        <taxon>Tordylieae</taxon>
        <taxon>Tordyliinae</taxon>
        <taxon>Heracleum</taxon>
    </lineage>
</organism>
<protein>
    <submittedName>
        <fullName evidence="1">Uncharacterized protein</fullName>
    </submittedName>
</protein>
<evidence type="ECO:0000313" key="2">
    <source>
        <dbReference type="Proteomes" id="UP001237642"/>
    </source>
</evidence>
<proteinExistence type="predicted"/>
<comment type="caution">
    <text evidence="1">The sequence shown here is derived from an EMBL/GenBank/DDBJ whole genome shotgun (WGS) entry which is preliminary data.</text>
</comment>
<name>A0AAD8GYV5_9APIA</name>
<gene>
    <name evidence="1" type="ORF">POM88_049834</name>
</gene>
<accession>A0AAD8GYV5</accession>
<dbReference type="AlphaFoldDB" id="A0AAD8GYV5"/>
<sequence>MNQSVAVADKSSLDQHKSGALPIAGKVTLDHDLGFYRKWKAFGHKIEADQKSAGSSENNQSLRSVVAVLRKWPISKAIHKDVKTKVHSRVLEIREEDAHIGEDVAVYLSTEKSSDCHYQNMDFWIYSDRPILPSPLGSKADKSVDH</sequence>
<dbReference type="EMBL" id="JAUIZM010000011">
    <property type="protein sequence ID" value="KAK1356578.1"/>
    <property type="molecule type" value="Genomic_DNA"/>
</dbReference>